<dbReference type="OrthoDB" id="116343at2"/>
<dbReference type="Pfam" id="PF13460">
    <property type="entry name" value="NAD_binding_10"/>
    <property type="match status" value="1"/>
</dbReference>
<proteinExistence type="predicted"/>
<protein>
    <submittedName>
        <fullName evidence="2">NAD-dependent epimerase/dehydratase family protein</fullName>
    </submittedName>
</protein>
<dbReference type="PANTHER" id="PTHR43162">
    <property type="match status" value="1"/>
</dbReference>
<dbReference type="EMBL" id="SMKX01000024">
    <property type="protein sequence ID" value="TDD60467.1"/>
    <property type="molecule type" value="Genomic_DNA"/>
</dbReference>
<evidence type="ECO:0000259" key="1">
    <source>
        <dbReference type="Pfam" id="PF13460"/>
    </source>
</evidence>
<dbReference type="InterPro" id="IPR051604">
    <property type="entry name" value="Ergot_Alk_Oxidoreductase"/>
</dbReference>
<feature type="domain" description="NAD(P)-binding" evidence="1">
    <location>
        <begin position="6"/>
        <end position="171"/>
    </location>
</feature>
<organism evidence="2 3">
    <name type="scientific">Kribbella antibiotica</name>
    <dbReference type="NCBI Taxonomy" id="190195"/>
    <lineage>
        <taxon>Bacteria</taxon>
        <taxon>Bacillati</taxon>
        <taxon>Actinomycetota</taxon>
        <taxon>Actinomycetes</taxon>
        <taxon>Propionibacteriales</taxon>
        <taxon>Kribbellaceae</taxon>
        <taxon>Kribbella</taxon>
    </lineage>
</organism>
<accession>A0A4V2YQ43</accession>
<comment type="caution">
    <text evidence="2">The sequence shown here is derived from an EMBL/GenBank/DDBJ whole genome shotgun (WGS) entry which is preliminary data.</text>
</comment>
<dbReference type="InterPro" id="IPR036291">
    <property type="entry name" value="NAD(P)-bd_dom_sf"/>
</dbReference>
<evidence type="ECO:0000313" key="3">
    <source>
        <dbReference type="Proteomes" id="UP000295124"/>
    </source>
</evidence>
<dbReference type="Gene3D" id="3.40.50.720">
    <property type="entry name" value="NAD(P)-binding Rossmann-like Domain"/>
    <property type="match status" value="1"/>
</dbReference>
<dbReference type="AlphaFoldDB" id="A0A4V2YQ43"/>
<evidence type="ECO:0000313" key="2">
    <source>
        <dbReference type="EMBL" id="TDD60467.1"/>
    </source>
</evidence>
<reference evidence="2 3" key="1">
    <citation type="submission" date="2019-03" db="EMBL/GenBank/DDBJ databases">
        <title>Draft genome sequences of novel Actinobacteria.</title>
        <authorList>
            <person name="Sahin N."/>
            <person name="Ay H."/>
            <person name="Saygin H."/>
        </authorList>
    </citation>
    <scope>NUCLEOTIDE SEQUENCE [LARGE SCALE GENOMIC DNA]</scope>
    <source>
        <strain evidence="2 3">JCM 13523</strain>
    </source>
</reference>
<dbReference type="InterPro" id="IPR016040">
    <property type="entry name" value="NAD(P)-bd_dom"/>
</dbReference>
<sequence>MILVTGATGTIGSEVLRQLLAAGWPVRALTRSPEKLAGTAADVVQGDFDDPDSLARAMDGVEAVFLLTVARPPSARHDETLLKVAGDATIVKLSGIGAGEVFDGGTVGHWNLAAEQVIKERNGRWTILRPSSFATNVLTADGQPVINPTGDAQQGVIDPHDIAAVAVQALTRSGHDGQTYTLTGPELLSVPQQVSQLSEISGRPVPMLDVEPAELARQLAEYGEDPASIEAMLRGIGFARAGRNAVLTDDVERVLGRPAGSFANWARRHFPEPSGQTGD</sequence>
<dbReference type="RefSeq" id="WP_132167149.1">
    <property type="nucleotide sequence ID" value="NZ_SMKX01000024.1"/>
</dbReference>
<name>A0A4V2YQ43_9ACTN</name>
<gene>
    <name evidence="2" type="ORF">E1263_11105</name>
</gene>
<dbReference type="PANTHER" id="PTHR43162:SF1">
    <property type="entry name" value="PRESTALK A DIFFERENTIATION PROTEIN A"/>
    <property type="match status" value="1"/>
</dbReference>
<dbReference type="Proteomes" id="UP000295124">
    <property type="component" value="Unassembled WGS sequence"/>
</dbReference>
<dbReference type="Gene3D" id="3.90.25.10">
    <property type="entry name" value="UDP-galactose 4-epimerase, domain 1"/>
    <property type="match status" value="1"/>
</dbReference>
<dbReference type="SUPFAM" id="SSF51735">
    <property type="entry name" value="NAD(P)-binding Rossmann-fold domains"/>
    <property type="match status" value="1"/>
</dbReference>
<keyword evidence="3" id="KW-1185">Reference proteome</keyword>